<dbReference type="PROSITE" id="PS00154">
    <property type="entry name" value="ATPASE_E1_E2"/>
    <property type="match status" value="1"/>
</dbReference>
<feature type="compositionally biased region" description="Acidic residues" evidence="17">
    <location>
        <begin position="194"/>
        <end position="203"/>
    </location>
</feature>
<keyword evidence="10 16" id="KW-0460">Magnesium</keyword>
<evidence type="ECO:0000256" key="17">
    <source>
        <dbReference type="SAM" id="MobiDB-lite"/>
    </source>
</evidence>
<feature type="compositionally biased region" description="Polar residues" evidence="17">
    <location>
        <begin position="1660"/>
        <end position="1671"/>
    </location>
</feature>
<evidence type="ECO:0000313" key="22">
    <source>
        <dbReference type="EMBL" id="KAA1063789.1"/>
    </source>
</evidence>
<feature type="region of interest" description="Disordered" evidence="17">
    <location>
        <begin position="87"/>
        <end position="130"/>
    </location>
</feature>
<keyword evidence="8" id="KW-0547">Nucleotide-binding</keyword>
<comment type="catalytic activity">
    <reaction evidence="15">
        <text>a 1,2-diacyl-sn-glycero-3-phosphoethanolamine(out) + ATP + H2O = a 1,2-diacyl-sn-glycero-3-phosphoethanolamine(in) + ADP + phosphate + H(+)</text>
        <dbReference type="Rhea" id="RHEA:66132"/>
        <dbReference type="ChEBI" id="CHEBI:15377"/>
        <dbReference type="ChEBI" id="CHEBI:15378"/>
        <dbReference type="ChEBI" id="CHEBI:30616"/>
        <dbReference type="ChEBI" id="CHEBI:43474"/>
        <dbReference type="ChEBI" id="CHEBI:64612"/>
        <dbReference type="ChEBI" id="CHEBI:456216"/>
    </reaction>
    <physiologicalReaction direction="left-to-right" evidence="15">
        <dbReference type="Rhea" id="RHEA:66133"/>
    </physiologicalReaction>
</comment>
<dbReference type="Proteomes" id="UP000324748">
    <property type="component" value="Unassembled WGS sequence"/>
</dbReference>
<evidence type="ECO:0000256" key="12">
    <source>
        <dbReference type="ARBA" id="ARBA00022989"/>
    </source>
</evidence>
<comment type="cofactor">
    <cofactor evidence="16">
        <name>Mg(2+)</name>
        <dbReference type="ChEBI" id="CHEBI:18420"/>
    </cofactor>
</comment>
<dbReference type="EMBL" id="VSWC01000106">
    <property type="protein sequence ID" value="KAA1086016.1"/>
    <property type="molecule type" value="Genomic_DNA"/>
</dbReference>
<name>A0A5B0LHE7_PUCGR</name>
<dbReference type="Pfam" id="PF13246">
    <property type="entry name" value="Cation_ATPase"/>
    <property type="match status" value="1"/>
</dbReference>
<feature type="region of interest" description="Disordered" evidence="17">
    <location>
        <begin position="144"/>
        <end position="229"/>
    </location>
</feature>
<evidence type="ECO:0000256" key="1">
    <source>
        <dbReference type="ARBA" id="ARBA00004127"/>
    </source>
</evidence>
<feature type="transmembrane region" description="Helical" evidence="18">
    <location>
        <begin position="1492"/>
        <end position="1515"/>
    </location>
</feature>
<feature type="compositionally biased region" description="Low complexity" evidence="17">
    <location>
        <begin position="1763"/>
        <end position="1772"/>
    </location>
</feature>
<dbReference type="FunFam" id="3.40.1110.10:FF:000087">
    <property type="entry name" value="Phospholipid-transporting ATPase"/>
    <property type="match status" value="1"/>
</dbReference>
<dbReference type="CDD" id="cd02073">
    <property type="entry name" value="P-type_ATPase_APLT_Dnf-like"/>
    <property type="match status" value="1"/>
</dbReference>
<dbReference type="InterPro" id="IPR059000">
    <property type="entry name" value="ATPase_P-type_domA"/>
</dbReference>
<feature type="region of interest" description="Disordered" evidence="17">
    <location>
        <begin position="1"/>
        <end position="49"/>
    </location>
</feature>
<dbReference type="Proteomes" id="UP000325313">
    <property type="component" value="Unassembled WGS sequence"/>
</dbReference>
<feature type="domain" description="P-type ATPase N-terminal" evidence="20">
    <location>
        <begin position="255"/>
        <end position="305"/>
    </location>
</feature>
<dbReference type="NCBIfam" id="TIGR01494">
    <property type="entry name" value="ATPase_P-type"/>
    <property type="match status" value="1"/>
</dbReference>
<dbReference type="PANTHER" id="PTHR24092:SF180">
    <property type="entry name" value="PHOSPHOLIPID-TRANSPORTING ATPASE DNF1-RELATED"/>
    <property type="match status" value="1"/>
</dbReference>
<evidence type="ECO:0000256" key="11">
    <source>
        <dbReference type="ARBA" id="ARBA00022967"/>
    </source>
</evidence>
<feature type="region of interest" description="Disordered" evidence="17">
    <location>
        <begin position="411"/>
        <end position="469"/>
    </location>
</feature>
<dbReference type="Pfam" id="PF16212">
    <property type="entry name" value="PhoLip_ATPase_C"/>
    <property type="match status" value="1"/>
</dbReference>
<feature type="compositionally biased region" description="Low complexity" evidence="17">
    <location>
        <begin position="1582"/>
        <end position="1595"/>
    </location>
</feature>
<feature type="compositionally biased region" description="Gly residues" evidence="17">
    <location>
        <begin position="1604"/>
        <end position="1615"/>
    </location>
</feature>
<dbReference type="GO" id="GO:0005524">
    <property type="term" value="F:ATP binding"/>
    <property type="evidence" value="ECO:0007669"/>
    <property type="project" value="UniProtKB-KW"/>
</dbReference>
<keyword evidence="4" id="KW-0813">Transport</keyword>
<comment type="catalytic activity">
    <reaction evidence="14">
        <text>ATP + H2O + phospholipidSide 1 = ADP + phosphate + phospholipidSide 2.</text>
        <dbReference type="EC" id="7.6.2.1"/>
    </reaction>
</comment>
<keyword evidence="5" id="KW-0597">Phosphoprotein</keyword>
<feature type="region of interest" description="Disordered" evidence="17">
    <location>
        <begin position="1865"/>
        <end position="1896"/>
    </location>
</feature>
<keyword evidence="24" id="KW-1185">Reference proteome</keyword>
<feature type="region of interest" description="Disordered" evidence="17">
    <location>
        <begin position="1579"/>
        <end position="1615"/>
    </location>
</feature>
<feature type="compositionally biased region" description="Low complexity" evidence="17">
    <location>
        <begin position="1812"/>
        <end position="1843"/>
    </location>
</feature>
<evidence type="ECO:0000313" key="23">
    <source>
        <dbReference type="EMBL" id="KAA1086016.1"/>
    </source>
</evidence>
<evidence type="ECO:0000256" key="4">
    <source>
        <dbReference type="ARBA" id="ARBA00022448"/>
    </source>
</evidence>
<keyword evidence="7 16" id="KW-0479">Metal-binding</keyword>
<evidence type="ECO:0000256" key="16">
    <source>
        <dbReference type="PIRSR" id="PIRSR606539-3"/>
    </source>
</evidence>
<dbReference type="Pfam" id="PF16209">
    <property type="entry name" value="PhoLip_ATPase_N"/>
    <property type="match status" value="1"/>
</dbReference>
<dbReference type="GO" id="GO:0045332">
    <property type="term" value="P:phospholipid translocation"/>
    <property type="evidence" value="ECO:0007669"/>
    <property type="project" value="TreeGrafter"/>
</dbReference>
<dbReference type="InterPro" id="IPR044492">
    <property type="entry name" value="P_typ_ATPase_HD_dom"/>
</dbReference>
<dbReference type="Gene3D" id="3.40.1110.10">
    <property type="entry name" value="Calcium-transporting ATPase, cytoplasmic domain N"/>
    <property type="match status" value="1"/>
</dbReference>
<keyword evidence="12 18" id="KW-1133">Transmembrane helix</keyword>
<keyword evidence="13 18" id="KW-0472">Membrane</keyword>
<comment type="caution">
    <text evidence="22">The sequence shown here is derived from an EMBL/GenBank/DDBJ whole genome shotgun (WGS) entry which is preliminary data.</text>
</comment>
<evidence type="ECO:0000313" key="24">
    <source>
        <dbReference type="Proteomes" id="UP000324748"/>
    </source>
</evidence>
<feature type="region of interest" description="Disordered" evidence="17">
    <location>
        <begin position="1130"/>
        <end position="1189"/>
    </location>
</feature>
<feature type="compositionally biased region" description="Basic and acidic residues" evidence="17">
    <location>
        <begin position="1672"/>
        <end position="1681"/>
    </location>
</feature>
<feature type="transmembrane region" description="Helical" evidence="18">
    <location>
        <begin position="1431"/>
        <end position="1452"/>
    </location>
</feature>
<feature type="compositionally biased region" description="Polar residues" evidence="17">
    <location>
        <begin position="144"/>
        <end position="154"/>
    </location>
</feature>
<feature type="transmembrane region" description="Helical" evidence="18">
    <location>
        <begin position="650"/>
        <end position="669"/>
    </location>
</feature>
<evidence type="ECO:0000256" key="14">
    <source>
        <dbReference type="ARBA" id="ARBA00034036"/>
    </source>
</evidence>
<dbReference type="Gene3D" id="2.70.150.10">
    <property type="entry name" value="Calcium-transporting ATPase, cytoplasmic transduction domain A"/>
    <property type="match status" value="1"/>
</dbReference>
<evidence type="ECO:0000259" key="20">
    <source>
        <dbReference type="Pfam" id="PF16209"/>
    </source>
</evidence>
<dbReference type="SUPFAM" id="SSF81660">
    <property type="entry name" value="Metal cation-transporting ATPase, ATP-binding domain N"/>
    <property type="match status" value="1"/>
</dbReference>
<feature type="transmembrane region" description="Helical" evidence="18">
    <location>
        <begin position="1345"/>
        <end position="1366"/>
    </location>
</feature>
<dbReference type="InterPro" id="IPR036412">
    <property type="entry name" value="HAD-like_sf"/>
</dbReference>
<reference evidence="24 25" key="1">
    <citation type="submission" date="2019-05" db="EMBL/GenBank/DDBJ databases">
        <title>Emergence of the Ug99 lineage of the wheat stem rust pathogen through somatic hybridization.</title>
        <authorList>
            <person name="Li F."/>
            <person name="Upadhyaya N.M."/>
            <person name="Sperschneider J."/>
            <person name="Matny O."/>
            <person name="Nguyen-Phuc H."/>
            <person name="Mago R."/>
            <person name="Raley C."/>
            <person name="Miller M.E."/>
            <person name="Silverstein K.A.T."/>
            <person name="Henningsen E."/>
            <person name="Hirsch C.D."/>
            <person name="Visser B."/>
            <person name="Pretorius Z.A."/>
            <person name="Steffenson B.J."/>
            <person name="Schwessinger B."/>
            <person name="Dodds P.N."/>
            <person name="Figueroa M."/>
        </authorList>
    </citation>
    <scope>NUCLEOTIDE SEQUENCE [LARGE SCALE GENOMIC DNA]</scope>
    <source>
        <strain evidence="23">21-0</strain>
        <strain evidence="22 25">Ug99</strain>
    </source>
</reference>
<feature type="region of interest" description="Disordered" evidence="17">
    <location>
        <begin position="1715"/>
        <end position="1849"/>
    </location>
</feature>
<evidence type="ECO:0000256" key="9">
    <source>
        <dbReference type="ARBA" id="ARBA00022840"/>
    </source>
</evidence>
<dbReference type="InterPro" id="IPR008250">
    <property type="entry name" value="ATPase_P-typ_transduc_dom_A_sf"/>
</dbReference>
<evidence type="ECO:0000256" key="7">
    <source>
        <dbReference type="ARBA" id="ARBA00022723"/>
    </source>
</evidence>
<dbReference type="InterPro" id="IPR018303">
    <property type="entry name" value="ATPase_P-typ_P_site"/>
</dbReference>
<dbReference type="SFLD" id="SFLDF00027">
    <property type="entry name" value="p-type_atpase"/>
    <property type="match status" value="1"/>
</dbReference>
<evidence type="ECO:0000256" key="10">
    <source>
        <dbReference type="ARBA" id="ARBA00022842"/>
    </source>
</evidence>
<dbReference type="OrthoDB" id="377733at2759"/>
<dbReference type="SUPFAM" id="SSF56784">
    <property type="entry name" value="HAD-like"/>
    <property type="match status" value="1"/>
</dbReference>
<feature type="compositionally biased region" description="Low complexity" evidence="17">
    <location>
        <begin position="1865"/>
        <end position="1882"/>
    </location>
</feature>
<dbReference type="SFLD" id="SFLDG00002">
    <property type="entry name" value="C1.7:_P-type_atpase_like"/>
    <property type="match status" value="1"/>
</dbReference>
<dbReference type="FunFam" id="3.40.50.1000:FF:000001">
    <property type="entry name" value="Phospholipid-transporting ATPase IC"/>
    <property type="match status" value="1"/>
</dbReference>
<keyword evidence="11" id="KW-1278">Translocase</keyword>
<evidence type="ECO:0000256" key="15">
    <source>
        <dbReference type="ARBA" id="ARBA00049128"/>
    </source>
</evidence>
<keyword evidence="9" id="KW-0067">ATP-binding</keyword>
<dbReference type="SFLD" id="SFLDS00003">
    <property type="entry name" value="Haloacid_Dehalogenase"/>
    <property type="match status" value="1"/>
</dbReference>
<dbReference type="GO" id="GO:0140326">
    <property type="term" value="F:ATPase-coupled intramembrane lipid transporter activity"/>
    <property type="evidence" value="ECO:0007669"/>
    <property type="project" value="UniProtKB-EC"/>
</dbReference>
<dbReference type="NCBIfam" id="TIGR01652">
    <property type="entry name" value="ATPase-Plipid"/>
    <property type="match status" value="1"/>
</dbReference>
<feature type="compositionally biased region" description="Basic and acidic residues" evidence="17">
    <location>
        <begin position="204"/>
        <end position="213"/>
    </location>
</feature>
<evidence type="ECO:0000256" key="6">
    <source>
        <dbReference type="ARBA" id="ARBA00022692"/>
    </source>
</evidence>
<feature type="compositionally biased region" description="Basic and acidic residues" evidence="17">
    <location>
        <begin position="1149"/>
        <end position="1168"/>
    </location>
</feature>
<dbReference type="PANTHER" id="PTHR24092">
    <property type="entry name" value="PROBABLE PHOSPHOLIPID-TRANSPORTING ATPASE"/>
    <property type="match status" value="1"/>
</dbReference>
<feature type="compositionally biased region" description="Polar residues" evidence="17">
    <location>
        <begin position="1732"/>
        <end position="1747"/>
    </location>
</feature>
<feature type="compositionally biased region" description="Low complexity" evidence="17">
    <location>
        <begin position="1132"/>
        <end position="1142"/>
    </location>
</feature>
<dbReference type="InterPro" id="IPR006539">
    <property type="entry name" value="P-type_ATPase_IV"/>
</dbReference>
<comment type="similarity">
    <text evidence="2">Belongs to the cation transport ATPase (P-type) (TC 3.A.3) family. Type IV subfamily.</text>
</comment>
<evidence type="ECO:0000256" key="13">
    <source>
        <dbReference type="ARBA" id="ARBA00023136"/>
    </source>
</evidence>
<proteinExistence type="inferred from homology"/>
<comment type="subcellular location">
    <subcellularLocation>
        <location evidence="1">Endomembrane system</location>
        <topology evidence="1">Multi-pass membrane protein</topology>
    </subcellularLocation>
</comment>
<dbReference type="InterPro" id="IPR001757">
    <property type="entry name" value="P_typ_ATPase"/>
</dbReference>
<gene>
    <name evidence="23" type="ORF">PGT21_027146</name>
    <name evidence="22" type="ORF">PGTUg99_003377</name>
</gene>
<dbReference type="Gene3D" id="3.40.50.1000">
    <property type="entry name" value="HAD superfamily/HAD-like"/>
    <property type="match status" value="1"/>
</dbReference>
<evidence type="ECO:0000313" key="25">
    <source>
        <dbReference type="Proteomes" id="UP000325313"/>
    </source>
</evidence>
<feature type="binding site" evidence="16">
    <location>
        <position position="1859"/>
    </location>
    <ligand>
        <name>Mg(2+)</name>
        <dbReference type="ChEBI" id="CHEBI:18420"/>
    </ligand>
</feature>
<dbReference type="InterPro" id="IPR023298">
    <property type="entry name" value="ATPase_P-typ_TM_dom_sf"/>
</dbReference>
<evidence type="ECO:0000256" key="2">
    <source>
        <dbReference type="ARBA" id="ARBA00008109"/>
    </source>
</evidence>
<feature type="region of interest" description="Disordered" evidence="17">
    <location>
        <begin position="1642"/>
        <end position="1681"/>
    </location>
</feature>
<dbReference type="InterPro" id="IPR023214">
    <property type="entry name" value="HAD_sf"/>
</dbReference>
<dbReference type="GO" id="GO:0016887">
    <property type="term" value="F:ATP hydrolysis activity"/>
    <property type="evidence" value="ECO:0007669"/>
    <property type="project" value="InterPro"/>
</dbReference>
<feature type="transmembrane region" description="Helical" evidence="18">
    <location>
        <begin position="1317"/>
        <end position="1333"/>
    </location>
</feature>
<dbReference type="SUPFAM" id="SSF81665">
    <property type="entry name" value="Calcium ATPase, transmembrane domain M"/>
    <property type="match status" value="1"/>
</dbReference>
<feature type="transmembrane region" description="Helical" evidence="18">
    <location>
        <begin position="1459"/>
        <end position="1480"/>
    </location>
</feature>
<dbReference type="GO" id="GO:0012505">
    <property type="term" value="C:endomembrane system"/>
    <property type="evidence" value="ECO:0007669"/>
    <property type="project" value="UniProtKB-SubCell"/>
</dbReference>
<dbReference type="EC" id="7.6.2.1" evidence="3"/>
<feature type="compositionally biased region" description="Low complexity" evidence="17">
    <location>
        <begin position="1"/>
        <end position="28"/>
    </location>
</feature>
<dbReference type="GO" id="GO:0000287">
    <property type="term" value="F:magnesium ion binding"/>
    <property type="evidence" value="ECO:0007669"/>
    <property type="project" value="InterPro"/>
</dbReference>
<evidence type="ECO:0000259" key="19">
    <source>
        <dbReference type="Pfam" id="PF00122"/>
    </source>
</evidence>
<evidence type="ECO:0000256" key="8">
    <source>
        <dbReference type="ARBA" id="ARBA00022741"/>
    </source>
</evidence>
<feature type="transmembrane region" description="Helical" evidence="18">
    <location>
        <begin position="307"/>
        <end position="325"/>
    </location>
</feature>
<feature type="transmembrane region" description="Helical" evidence="18">
    <location>
        <begin position="699"/>
        <end position="724"/>
    </location>
</feature>
<dbReference type="PRINTS" id="PR00119">
    <property type="entry name" value="CATATPASE"/>
</dbReference>
<feature type="domain" description="P-type ATPase A" evidence="19">
    <location>
        <begin position="475"/>
        <end position="527"/>
    </location>
</feature>
<organism evidence="22 25">
    <name type="scientific">Puccinia graminis f. sp. tritici</name>
    <dbReference type="NCBI Taxonomy" id="56615"/>
    <lineage>
        <taxon>Eukaryota</taxon>
        <taxon>Fungi</taxon>
        <taxon>Dikarya</taxon>
        <taxon>Basidiomycota</taxon>
        <taxon>Pucciniomycotina</taxon>
        <taxon>Pucciniomycetes</taxon>
        <taxon>Pucciniales</taxon>
        <taxon>Pucciniaceae</taxon>
        <taxon>Puccinia</taxon>
    </lineage>
</organism>
<evidence type="ECO:0000259" key="21">
    <source>
        <dbReference type="Pfam" id="PF16212"/>
    </source>
</evidence>
<sequence length="1916" mass="214353">MHRHSASSSSSQSNPPLNNQHNQHHNPSARNLYPPSQPAPLYPDAENDYNETDYYLDSELISFNDPDQHLRLTRSATETIHEAISEDDRRRLAKKNRTKLNLDPTKKKFSRRISSRSSTLNSSNNHPHHNLLANLQQHPILPSSIFNPKLSSKLNPALKHNTHHDPSSSSSSSQANPQQPTQKFIPPMPIAPELDQDEEEAEDEHTRNLKELEDSPAADLQRKQNDASRQQRRSIYVNLVLPTVQVDKYGDPIATYVRNKVRTTKYTIITFIPKNMWEQFRNVANIYFLVLIIFQVFPVFGAATPQVAMLPLVFILSVTALKDAFEDYRRYMLDNSVNNAACTRLGDWKNVNVPKAGGGTWWENFEWPWEKNQHVVDSIGQVQKITKGVRKLREREKDTFNTDFLYANQAQRERSEDYRDHNNDDDADDALSDIQEGSAHQIGRSTTSLPPPSSTRRRSSSDLVDYSTPTAGTAKWERTLWKKLEVGDILLLREDEAIPADIVVLSTSDPDGQCFVETKNLDGETNLKPRRACKTTRSIGNEEDVEHSHFVVESEAPNANLYAFNASVKYWTKDETEGREHPLTEGRKLKKGSEKKEVIGINEILLRGCTLRNTQWVIGLVIFTGKDTKIMLNQGDTPSKKPKISRETNYAVIVNFIVLIVLCTINAIGDGILQGTVKTSATFFEVGASVSSNAILDALVTFGAALILFQSIVPISLVITLEFVRSIQALTIFRDIEMYYEPLNCPAEPKSWNLSDDLGQIEYIFSDKTGTLTQNVMEFQRCSISGISYGEGVTEAMVGAAKRRQADSSAIDDPVTNSAALLDSKHRMIDLMQQAFKHAHLNPSQLTLISPQLIEDLTNTESSNSVHRQRMIDFWKTLAICHDVISSRNDLEPNQIEYKAESPDEAALVAGARDVGFVFLRRMGDRVEIQVMGQLERYNMLQMIAFNSSRKRMSTIVRCPDGKIRLLCKGADSIIMSRLKPDQDEDLKRRVNTDLESFASDGLRTLLIASREVSEEEYLEFQQEYKQASDSPGKDREELMEKVADEFERGLEILGATALEDKLQVGVPEAIEKLHEAGIKLWILTGDKLQTAIEIGYSCNLLKNTMEIMILSSDTEAGTRSQIEQGLEKLLSTSSGSASSTGHWGGSDSLDRNDGGSDSIDKTNKNEHLGNSTSHPNERRKSRAVFPSPRPKGGYAVVIDGDTLRYALDGSLKANFLALTVQCETVVCCRVSPAQKALTVKLVKEGKNAMTLAIGDGANDVAMIQEAHIGVGIAGLEGAQASMSADYALGQFRFLTKLLLVHGRWCYIRIADMHANFFFKNIIWTLVLFWYQIYCSFNGSYLFEYTFIMLFNLVFTSLPVGLMGAFEQDLSANASMAFPALYKRGIYGLQYTRLKFWCYMLDGTYQSIVSFWIPYFVYFHSTTVSVTGRDVSIWEFGATVACGTVFAANNLIAINTRYFPTFIIIVLTLSSTLVLVWTALYSGLSKFYFKDVVLYTFSTIEFWASFVLVQVLSLLPRAVYKYLQIQYWPRDSDIIREIIIGESYKNQHTHSGLEEDMRQLKLIEQVIEKDKLDRLESDQIITKKPSTQPQSSSPPYVLAPGSSGSNGGGGGGGGGGGATIPAAALTAMGRSGSVNRKAMAKGYDHQSSDSVEMTAVQPDYPSSNVPSITTTHPDDSSNRVRMDGLTTAGLVGYPSDQQAHVVDRRGSIGSYYQYSGLATSSPAPSPRETPIRQEQQPARDSQISYSLFGSPPRSRLDHHSHQQPHQQYQQQQPRRFGLDDEQPPLSAHSGGSGWMSEEFITCNSHSQHQHQHPQQQQQQYHPHQSIGQQSGSLAPSSMAPPSSTNEDLHNHSQEIGLADDLHSSHYSQISSSHHLNQSFPSPNNLPPSSSPSPNQNLRFQQHQHIHNQNQNQQQFF</sequence>
<dbReference type="EMBL" id="VDEP01000522">
    <property type="protein sequence ID" value="KAA1063789.1"/>
    <property type="molecule type" value="Genomic_DNA"/>
</dbReference>
<feature type="compositionally biased region" description="Low complexity" evidence="17">
    <location>
        <begin position="115"/>
        <end position="130"/>
    </location>
</feature>
<accession>A0A5B0LHE7</accession>
<dbReference type="InterPro" id="IPR023299">
    <property type="entry name" value="ATPase_P-typ_cyto_dom_N"/>
</dbReference>
<feature type="compositionally biased region" description="Basic and acidic residues" evidence="17">
    <location>
        <begin position="411"/>
        <end position="424"/>
    </location>
</feature>
<feature type="transmembrane region" description="Helical" evidence="18">
    <location>
        <begin position="1396"/>
        <end position="1419"/>
    </location>
</feature>
<dbReference type="InterPro" id="IPR032630">
    <property type="entry name" value="P_typ_ATPase_c"/>
</dbReference>
<dbReference type="GO" id="GO:0005886">
    <property type="term" value="C:plasma membrane"/>
    <property type="evidence" value="ECO:0007669"/>
    <property type="project" value="TreeGrafter"/>
</dbReference>
<evidence type="ECO:0000256" key="5">
    <source>
        <dbReference type="ARBA" id="ARBA00022553"/>
    </source>
</evidence>
<dbReference type="SUPFAM" id="SSF81653">
    <property type="entry name" value="Calcium ATPase, transduction domain A"/>
    <property type="match status" value="1"/>
</dbReference>
<dbReference type="Pfam" id="PF00122">
    <property type="entry name" value="E1-E2_ATPase"/>
    <property type="match status" value="1"/>
</dbReference>
<evidence type="ECO:0000256" key="18">
    <source>
        <dbReference type="SAM" id="Phobius"/>
    </source>
</evidence>
<evidence type="ECO:0000256" key="3">
    <source>
        <dbReference type="ARBA" id="ARBA00012189"/>
    </source>
</evidence>
<keyword evidence="6 18" id="KW-0812">Transmembrane</keyword>
<protein>
    <recommendedName>
        <fullName evidence="3">P-type phospholipid transporter</fullName>
        <ecNumber evidence="3">7.6.2.1</ecNumber>
    </recommendedName>
</protein>
<feature type="domain" description="P-type ATPase C-terminal" evidence="21">
    <location>
        <begin position="1283"/>
        <end position="1529"/>
    </location>
</feature>
<dbReference type="InterPro" id="IPR032631">
    <property type="entry name" value="P-type_ATPase_N"/>
</dbReference>